<dbReference type="STRING" id="870435.A0A0C3NSZ0"/>
<keyword evidence="2" id="KW-1185">Reference proteome</keyword>
<protein>
    <submittedName>
        <fullName evidence="1">Uncharacterized protein</fullName>
    </submittedName>
</protein>
<evidence type="ECO:0000313" key="1">
    <source>
        <dbReference type="EMBL" id="KIO04015.1"/>
    </source>
</evidence>
<dbReference type="HOGENOM" id="CLU_031133_1_0_1"/>
<accession>A0A0C3NSZ0</accession>
<reference evidence="1 2" key="1">
    <citation type="submission" date="2014-04" db="EMBL/GenBank/DDBJ databases">
        <authorList>
            <consortium name="DOE Joint Genome Institute"/>
            <person name="Kuo A."/>
            <person name="Kohler A."/>
            <person name="Costa M.D."/>
            <person name="Nagy L.G."/>
            <person name="Floudas D."/>
            <person name="Copeland A."/>
            <person name="Barry K.W."/>
            <person name="Cichocki N."/>
            <person name="Veneault-Fourrey C."/>
            <person name="LaButti K."/>
            <person name="Lindquist E.A."/>
            <person name="Lipzen A."/>
            <person name="Lundell T."/>
            <person name="Morin E."/>
            <person name="Murat C."/>
            <person name="Sun H."/>
            <person name="Tunlid A."/>
            <person name="Henrissat B."/>
            <person name="Grigoriev I.V."/>
            <person name="Hibbett D.S."/>
            <person name="Martin F."/>
            <person name="Nordberg H.P."/>
            <person name="Cantor M.N."/>
            <person name="Hua S.X."/>
        </authorList>
    </citation>
    <scope>NUCLEOTIDE SEQUENCE [LARGE SCALE GENOMIC DNA]</scope>
    <source>
        <strain evidence="1 2">Marx 270</strain>
    </source>
</reference>
<feature type="non-terminal residue" evidence="1">
    <location>
        <position position="314"/>
    </location>
</feature>
<name>A0A0C3NSZ0_PISTI</name>
<dbReference type="AlphaFoldDB" id="A0A0C3NSZ0"/>
<proteinExistence type="predicted"/>
<gene>
    <name evidence="1" type="ORF">M404DRAFT_144528</name>
</gene>
<dbReference type="OrthoDB" id="4230923at2759"/>
<reference evidence="2" key="2">
    <citation type="submission" date="2015-01" db="EMBL/GenBank/DDBJ databases">
        <title>Evolutionary Origins and Diversification of the Mycorrhizal Mutualists.</title>
        <authorList>
            <consortium name="DOE Joint Genome Institute"/>
            <consortium name="Mycorrhizal Genomics Consortium"/>
            <person name="Kohler A."/>
            <person name="Kuo A."/>
            <person name="Nagy L.G."/>
            <person name="Floudas D."/>
            <person name="Copeland A."/>
            <person name="Barry K.W."/>
            <person name="Cichocki N."/>
            <person name="Veneault-Fourrey C."/>
            <person name="LaButti K."/>
            <person name="Lindquist E.A."/>
            <person name="Lipzen A."/>
            <person name="Lundell T."/>
            <person name="Morin E."/>
            <person name="Murat C."/>
            <person name="Riley R."/>
            <person name="Ohm R."/>
            <person name="Sun H."/>
            <person name="Tunlid A."/>
            <person name="Henrissat B."/>
            <person name="Grigoriev I.V."/>
            <person name="Hibbett D.S."/>
            <person name="Martin F."/>
        </authorList>
    </citation>
    <scope>NUCLEOTIDE SEQUENCE [LARGE SCALE GENOMIC DNA]</scope>
    <source>
        <strain evidence="2">Marx 270</strain>
    </source>
</reference>
<evidence type="ECO:0000313" key="2">
    <source>
        <dbReference type="Proteomes" id="UP000054217"/>
    </source>
</evidence>
<dbReference type="Proteomes" id="UP000054217">
    <property type="component" value="Unassembled WGS sequence"/>
</dbReference>
<dbReference type="InParanoid" id="A0A0C3NSZ0"/>
<sequence length="314" mass="34617">MPSSAQPGRNTRSSGFALEDIVDDPDAEVKDAETAKYYLDQFYTIQGEPATPEHISHALFCISQAKGVSNTLRSAIRATAYLVRELATSAIADSVTKEVTSKIESSVVVAITPQVAKIWSAADNLEKTGKNLESTGDNLAKKLDTINNAPDHTNLRHLEDQRLTTEHAKAHSAIKERQLLIDPDSNHPALNSNATRENIIDSIKQALDTIDRVDGPEIHLKSITRLRNNGILLEFNSQEAVNWIKEAGIKETFLASLGGTVRIKDRQYNLVIPFLPISTDVENPDTLHAMEKENNIPPGSITQIKWIKDPSKRA</sequence>
<dbReference type="EMBL" id="KN831973">
    <property type="protein sequence ID" value="KIO04015.1"/>
    <property type="molecule type" value="Genomic_DNA"/>
</dbReference>
<organism evidence="1 2">
    <name type="scientific">Pisolithus tinctorius Marx 270</name>
    <dbReference type="NCBI Taxonomy" id="870435"/>
    <lineage>
        <taxon>Eukaryota</taxon>
        <taxon>Fungi</taxon>
        <taxon>Dikarya</taxon>
        <taxon>Basidiomycota</taxon>
        <taxon>Agaricomycotina</taxon>
        <taxon>Agaricomycetes</taxon>
        <taxon>Agaricomycetidae</taxon>
        <taxon>Boletales</taxon>
        <taxon>Sclerodermatineae</taxon>
        <taxon>Pisolithaceae</taxon>
        <taxon>Pisolithus</taxon>
    </lineage>
</organism>